<dbReference type="OrthoDB" id="9762536at2"/>
<dbReference type="PROSITE" id="PS51371">
    <property type="entry name" value="CBS"/>
    <property type="match status" value="2"/>
</dbReference>
<dbReference type="InterPro" id="IPR000644">
    <property type="entry name" value="CBS_dom"/>
</dbReference>
<dbReference type="PANTHER" id="PTHR42745">
    <property type="match status" value="1"/>
</dbReference>
<dbReference type="GO" id="GO:0046872">
    <property type="term" value="F:metal ion binding"/>
    <property type="evidence" value="ECO:0007669"/>
    <property type="project" value="UniProtKB-KW"/>
</dbReference>
<feature type="site" description="Catalytically relevant" evidence="6">
    <location>
        <position position="69"/>
    </location>
</feature>
<dbReference type="GO" id="GO:0005975">
    <property type="term" value="P:carbohydrate metabolic process"/>
    <property type="evidence" value="ECO:0007669"/>
    <property type="project" value="InterPro"/>
</dbReference>
<comment type="similarity">
    <text evidence="1 4">Belongs to the SIS family. GutQ/KpsF subfamily.</text>
</comment>
<feature type="domain" description="CBS" evidence="8">
    <location>
        <begin position="284"/>
        <end position="336"/>
    </location>
</feature>
<dbReference type="GO" id="GO:1901135">
    <property type="term" value="P:carbohydrate derivative metabolic process"/>
    <property type="evidence" value="ECO:0007669"/>
    <property type="project" value="InterPro"/>
</dbReference>
<dbReference type="Proteomes" id="UP001055460">
    <property type="component" value="Chromosome"/>
</dbReference>
<dbReference type="SUPFAM" id="SSF53697">
    <property type="entry name" value="SIS domain"/>
    <property type="match status" value="1"/>
</dbReference>
<dbReference type="CDD" id="cd04604">
    <property type="entry name" value="CBS_pair_SIS_assoc"/>
    <property type="match status" value="1"/>
</dbReference>
<dbReference type="InterPro" id="IPR046342">
    <property type="entry name" value="CBS_dom_sf"/>
</dbReference>
<evidence type="ECO:0000259" key="9">
    <source>
        <dbReference type="PROSITE" id="PS51464"/>
    </source>
</evidence>
<feature type="site" description="Catalytically relevant" evidence="6">
    <location>
        <position position="203"/>
    </location>
</feature>
<dbReference type="PROSITE" id="PS51464">
    <property type="entry name" value="SIS"/>
    <property type="match status" value="1"/>
</dbReference>
<dbReference type="AlphaFoldDB" id="A0A9Q8Y9G5"/>
<name>A0A9Q8Y9G5_ENSAD</name>
<dbReference type="RefSeq" id="WP_090294995.1">
    <property type="nucleotide sequence ID" value="NZ_CP098807.1"/>
</dbReference>
<dbReference type="PIRSF" id="PIRSF004692">
    <property type="entry name" value="KdsD_KpsF"/>
    <property type="match status" value="1"/>
</dbReference>
<protein>
    <submittedName>
        <fullName evidence="10">KpsF/GutQ family sugar-phosphate isomerase</fullName>
    </submittedName>
</protein>
<proteinExistence type="inferred from homology"/>
<evidence type="ECO:0000256" key="1">
    <source>
        <dbReference type="ARBA" id="ARBA00008165"/>
    </source>
</evidence>
<gene>
    <name evidence="10" type="ORF">NE863_01025</name>
</gene>
<evidence type="ECO:0000256" key="2">
    <source>
        <dbReference type="ARBA" id="ARBA00022737"/>
    </source>
</evidence>
<dbReference type="InterPro" id="IPR050986">
    <property type="entry name" value="GutQ/KpsF_isomerases"/>
</dbReference>
<dbReference type="Gene3D" id="3.40.50.10490">
    <property type="entry name" value="Glucose-6-phosphate isomerase like protein, domain 1"/>
    <property type="match status" value="1"/>
</dbReference>
<keyword evidence="10" id="KW-0413">Isomerase</keyword>
<evidence type="ECO:0000256" key="6">
    <source>
        <dbReference type="PIRSR" id="PIRSR004692-3"/>
    </source>
</evidence>
<dbReference type="InterPro" id="IPR046348">
    <property type="entry name" value="SIS_dom_sf"/>
</dbReference>
<accession>A0A9Q8Y9G5</accession>
<feature type="domain" description="SIS" evidence="9">
    <location>
        <begin position="51"/>
        <end position="194"/>
    </location>
</feature>
<feature type="site" description="Catalytically relevant" evidence="6">
    <location>
        <position position="162"/>
    </location>
</feature>
<dbReference type="Gene3D" id="3.10.580.10">
    <property type="entry name" value="CBS-domain"/>
    <property type="match status" value="1"/>
</dbReference>
<keyword evidence="3 7" id="KW-0129">CBS domain</keyword>
<dbReference type="GO" id="GO:0097367">
    <property type="term" value="F:carbohydrate derivative binding"/>
    <property type="evidence" value="ECO:0007669"/>
    <property type="project" value="InterPro"/>
</dbReference>
<dbReference type="InterPro" id="IPR035474">
    <property type="entry name" value="SIS_Kpsf"/>
</dbReference>
<dbReference type="FunFam" id="3.40.50.10490:FF:000011">
    <property type="entry name" value="Arabinose 5-phosphate isomerase"/>
    <property type="match status" value="1"/>
</dbReference>
<dbReference type="Pfam" id="PF00571">
    <property type="entry name" value="CBS"/>
    <property type="match status" value="2"/>
</dbReference>
<organism evidence="10 11">
    <name type="scientific">Ensifer adhaerens</name>
    <name type="common">Sinorhizobium morelense</name>
    <dbReference type="NCBI Taxonomy" id="106592"/>
    <lineage>
        <taxon>Bacteria</taxon>
        <taxon>Pseudomonadati</taxon>
        <taxon>Pseudomonadota</taxon>
        <taxon>Alphaproteobacteria</taxon>
        <taxon>Hyphomicrobiales</taxon>
        <taxon>Rhizobiaceae</taxon>
        <taxon>Sinorhizobium/Ensifer group</taxon>
        <taxon>Ensifer</taxon>
    </lineage>
</organism>
<keyword evidence="2" id="KW-0677">Repeat</keyword>
<evidence type="ECO:0000313" key="11">
    <source>
        <dbReference type="Proteomes" id="UP001055460"/>
    </source>
</evidence>
<dbReference type="Pfam" id="PF01380">
    <property type="entry name" value="SIS"/>
    <property type="match status" value="1"/>
</dbReference>
<dbReference type="InterPro" id="IPR004800">
    <property type="entry name" value="KdsD/KpsF-type"/>
</dbReference>
<evidence type="ECO:0000256" key="3">
    <source>
        <dbReference type="ARBA" id="ARBA00023122"/>
    </source>
</evidence>
<evidence type="ECO:0000259" key="8">
    <source>
        <dbReference type="PROSITE" id="PS51371"/>
    </source>
</evidence>
<evidence type="ECO:0000256" key="7">
    <source>
        <dbReference type="PROSITE-ProRule" id="PRU00703"/>
    </source>
</evidence>
<keyword evidence="5" id="KW-0862">Zinc</keyword>
<evidence type="ECO:0000256" key="5">
    <source>
        <dbReference type="PIRSR" id="PIRSR004692-2"/>
    </source>
</evidence>
<dbReference type="CDD" id="cd05014">
    <property type="entry name" value="SIS_Kpsf"/>
    <property type="match status" value="1"/>
</dbReference>
<feature type="site" description="Catalytically relevant" evidence="6">
    <location>
        <position position="121"/>
    </location>
</feature>
<evidence type="ECO:0000313" key="10">
    <source>
        <dbReference type="EMBL" id="USJ23607.1"/>
    </source>
</evidence>
<dbReference type="PANTHER" id="PTHR42745:SF1">
    <property type="entry name" value="ARABINOSE 5-PHOSPHATE ISOMERASE KDSD"/>
    <property type="match status" value="1"/>
</dbReference>
<feature type="domain" description="CBS" evidence="8">
    <location>
        <begin position="218"/>
        <end position="277"/>
    </location>
</feature>
<dbReference type="NCBIfam" id="TIGR00393">
    <property type="entry name" value="kpsF"/>
    <property type="match status" value="1"/>
</dbReference>
<evidence type="ECO:0000256" key="4">
    <source>
        <dbReference type="PIRNR" id="PIRNR004692"/>
    </source>
</evidence>
<sequence>MGLRHASADDRTALAALESIGRTLTTAMAGIRALADQFGADEVFARSVVEAVELIGESQGRVVVSGVGKSGHIGRKIAATLASTGTSAYFVHPTEASHGDLGMVTSQDVLILLSWSGETAELANMLTYAKRFNVPIVSICANRDSVLARNSEVPIVLPKVQEACPHGLAPTTSAMLQLAIGDALAIALLERRGFSAEDFKTFHPGGKLGAQLRLVRELAHDGAQMPLLSVGRPMSEALIEMSSKGFGVVGIIDDGGKLAGVITDGDLRRHMSGDLLLQPVEAVMSRNPRVIRGDVLASGAMEFMQQHKVTVLFVVDDGGAPVSILHIHDLLRAGVV</sequence>
<dbReference type="EMBL" id="CP098807">
    <property type="protein sequence ID" value="USJ23607.1"/>
    <property type="molecule type" value="Genomic_DNA"/>
</dbReference>
<feature type="binding site" evidence="5">
    <location>
        <position position="92"/>
    </location>
    <ligand>
        <name>Zn(2+)</name>
        <dbReference type="ChEBI" id="CHEBI:29105"/>
    </ligand>
</feature>
<dbReference type="InterPro" id="IPR001347">
    <property type="entry name" value="SIS_dom"/>
</dbReference>
<reference evidence="10" key="1">
    <citation type="submission" date="2022-06" db="EMBL/GenBank/DDBJ databases">
        <title>Physiological and biochemical characterization and genomic elucidation of a strain of the genus Ensifer adhaerens M8 that combines arsenic oxidation and chromium reduction.</title>
        <authorList>
            <person name="Li X."/>
            <person name="Yu c."/>
        </authorList>
    </citation>
    <scope>NUCLEOTIDE SEQUENCE</scope>
    <source>
        <strain evidence="10">M8</strain>
    </source>
</reference>
<keyword evidence="5" id="KW-0479">Metal-binding</keyword>
<dbReference type="GO" id="GO:0019146">
    <property type="term" value="F:arabinose-5-phosphate isomerase activity"/>
    <property type="evidence" value="ECO:0007669"/>
    <property type="project" value="UniProtKB-ARBA"/>
</dbReference>